<dbReference type="Proteomes" id="UP000836841">
    <property type="component" value="Chromosome 7"/>
</dbReference>
<reference evidence="2 3" key="1">
    <citation type="submission" date="2022-03" db="EMBL/GenBank/DDBJ databases">
        <authorList>
            <person name="Nunn A."/>
            <person name="Chopra R."/>
            <person name="Nunn A."/>
            <person name="Contreras Garrido A."/>
        </authorList>
    </citation>
    <scope>NUCLEOTIDE SEQUENCE [LARGE SCALE GENOMIC DNA]</scope>
</reference>
<feature type="transmembrane region" description="Helical" evidence="1">
    <location>
        <begin position="202"/>
        <end position="224"/>
    </location>
</feature>
<accession>A0AAU9T5R0</accession>
<dbReference type="EMBL" id="OU466863">
    <property type="protein sequence ID" value="CAH2079611.1"/>
    <property type="molecule type" value="Genomic_DNA"/>
</dbReference>
<keyword evidence="1" id="KW-0472">Membrane</keyword>
<name>A0AAU9T5R0_THLAR</name>
<proteinExistence type="predicted"/>
<evidence type="ECO:0008006" key="4">
    <source>
        <dbReference type="Google" id="ProtNLM"/>
    </source>
</evidence>
<organism evidence="2 3">
    <name type="scientific">Thlaspi arvense</name>
    <name type="common">Field penny-cress</name>
    <dbReference type="NCBI Taxonomy" id="13288"/>
    <lineage>
        <taxon>Eukaryota</taxon>
        <taxon>Viridiplantae</taxon>
        <taxon>Streptophyta</taxon>
        <taxon>Embryophyta</taxon>
        <taxon>Tracheophyta</taxon>
        <taxon>Spermatophyta</taxon>
        <taxon>Magnoliopsida</taxon>
        <taxon>eudicotyledons</taxon>
        <taxon>Gunneridae</taxon>
        <taxon>Pentapetalae</taxon>
        <taxon>rosids</taxon>
        <taxon>malvids</taxon>
        <taxon>Brassicales</taxon>
        <taxon>Brassicaceae</taxon>
        <taxon>Thlaspideae</taxon>
        <taxon>Thlaspi</taxon>
    </lineage>
</organism>
<keyword evidence="1" id="KW-0812">Transmembrane</keyword>
<keyword evidence="3" id="KW-1185">Reference proteome</keyword>
<dbReference type="PANTHER" id="PTHR36396:SF1">
    <property type="entry name" value="MALTASE-GLUCOAMYLASE, INTESTINAL PROTEIN"/>
    <property type="match status" value="1"/>
</dbReference>
<dbReference type="AlphaFoldDB" id="A0AAU9T5R0"/>
<evidence type="ECO:0000313" key="2">
    <source>
        <dbReference type="EMBL" id="CAH2079611.1"/>
    </source>
</evidence>
<keyword evidence="1" id="KW-1133">Transmembrane helix</keyword>
<gene>
    <name evidence="2" type="ORF">TAV2_LOCUS23891</name>
</gene>
<sequence>MKVVATVKPVATVPVATVKAVAMGKPVAMGNDRLPFESILCLMVDDTSPFLEVFCEISGKNYRFTSGTKAEFAVFVINRKLGPLRSRVIYIEAVKEGEEPISFGDGASLVDYGHGWKLKTVIDADFPGNLTSFRFQDLSLRTCFNELRKRKLFSGIYRESFLHYYQRNASRRVCGFALQGSEDSKSTRESKPEVEGDQSLKYIWRIMIAFVLMFILGGLFTVALENLPRFILLFNNPSM</sequence>
<evidence type="ECO:0000256" key="1">
    <source>
        <dbReference type="SAM" id="Phobius"/>
    </source>
</evidence>
<evidence type="ECO:0000313" key="3">
    <source>
        <dbReference type="Proteomes" id="UP000836841"/>
    </source>
</evidence>
<dbReference type="PANTHER" id="PTHR36396">
    <property type="entry name" value="MALTASE-GLUCOAMYLASE, INTESTINAL PROTEIN"/>
    <property type="match status" value="1"/>
</dbReference>
<protein>
    <recommendedName>
        <fullName evidence="4">Transmembrane protein</fullName>
    </recommendedName>
</protein>